<protein>
    <recommendedName>
        <fullName evidence="3">GLPGLI family protein</fullName>
    </recommendedName>
</protein>
<organism evidence="1 2">
    <name type="scientific">Flavobacterium okayamense</name>
    <dbReference type="NCBI Taxonomy" id="2830782"/>
    <lineage>
        <taxon>Bacteria</taxon>
        <taxon>Pseudomonadati</taxon>
        <taxon>Bacteroidota</taxon>
        <taxon>Flavobacteriia</taxon>
        <taxon>Flavobacteriales</taxon>
        <taxon>Flavobacteriaceae</taxon>
        <taxon>Flavobacterium</taxon>
    </lineage>
</organism>
<evidence type="ECO:0008006" key="3">
    <source>
        <dbReference type="Google" id="ProtNLM"/>
    </source>
</evidence>
<dbReference type="Proteomes" id="UP000825258">
    <property type="component" value="Chromosome"/>
</dbReference>
<proteinExistence type="predicted"/>
<reference evidence="1 2" key="1">
    <citation type="submission" date="2021-06" db="EMBL/GenBank/DDBJ databases">
        <title>Whole genome sequences of Flavobacterium sp. KK2020170 and assembly.</title>
        <authorList>
            <person name="Kitahara K."/>
            <person name="Miyoshi S."/>
            <person name="Uesaka K."/>
        </authorList>
    </citation>
    <scope>NUCLEOTIDE SEQUENCE [LARGE SCALE GENOMIC DNA]</scope>
    <source>
        <strain evidence="1 2">KK2020170</strain>
    </source>
</reference>
<keyword evidence="2" id="KW-1185">Reference proteome</keyword>
<sequence length="151" mass="17728">MYKYCLFLLSGLFISSDSNDLKGTYKAFFKRKENVFVEASFNLVFLSENHYTREIYQYENKDNPIDEIKGSIEKINNSQGETFYYLSEFVFIQPRIKEFIQPKDKLDSISLKLPRVIMEVKKVNSDTLKFRNTYSSQLNVTISEGILVKVD</sequence>
<name>A0ABM7SEN8_9FLAO</name>
<accession>A0ABM7SEN8</accession>
<dbReference type="EMBL" id="AP024749">
    <property type="protein sequence ID" value="BCY29658.1"/>
    <property type="molecule type" value="Genomic_DNA"/>
</dbReference>
<evidence type="ECO:0000313" key="1">
    <source>
        <dbReference type="EMBL" id="BCY29658.1"/>
    </source>
</evidence>
<evidence type="ECO:0000313" key="2">
    <source>
        <dbReference type="Proteomes" id="UP000825258"/>
    </source>
</evidence>
<dbReference type="RefSeq" id="WP_221258724.1">
    <property type="nucleotide sequence ID" value="NZ_AP024749.1"/>
</dbReference>
<gene>
    <name evidence="1" type="ORF">KK2020170_25260</name>
</gene>